<accession>A0A017TFJ2</accession>
<protein>
    <submittedName>
        <fullName evidence="2">Uncharacterized protein</fullName>
    </submittedName>
</protein>
<reference evidence="2 3" key="1">
    <citation type="submission" date="2013-05" db="EMBL/GenBank/DDBJ databases">
        <title>Genome assembly of Chondromyces apiculatus DSM 436.</title>
        <authorList>
            <person name="Sharma G."/>
            <person name="Khatri I."/>
            <person name="Kaur C."/>
            <person name="Mayilraj S."/>
            <person name="Subramanian S."/>
        </authorList>
    </citation>
    <scope>NUCLEOTIDE SEQUENCE [LARGE SCALE GENOMIC DNA]</scope>
    <source>
        <strain evidence="2 3">DSM 436</strain>
    </source>
</reference>
<sequence>MAAAIALAAACDDGAPPPAPPTPATPVSAAAPEPPAGAAPADSAPAPAAGSPSNPLGLPVRRMRLDPGRRVFTFSDRMLAAAKPGSTLVFYAATVVGFDGDELIVEGRGGASYKVHPGYVIAVPDKPRLALQAPVLTEWNGVMKHGILRRFVKDRVGVEFTDADGRAPEAMLKDARFVPQQEGLVPGNYAALREGDGWRQVLLVSKLGEETPARWFVLGYGGAARIVEEAALKPIPIQFKNQKVGTQVWAAWVGELRPATLQSADDVGFYTVKFERAGRPVRVGWGHLVLKLEGG</sequence>
<comment type="caution">
    <text evidence="2">The sequence shown here is derived from an EMBL/GenBank/DDBJ whole genome shotgun (WGS) entry which is preliminary data.</text>
</comment>
<dbReference type="AlphaFoldDB" id="A0A017TFJ2"/>
<dbReference type="EMBL" id="ASRX01000009">
    <property type="protein sequence ID" value="EYF07570.1"/>
    <property type="molecule type" value="Genomic_DNA"/>
</dbReference>
<name>A0A017TFJ2_9BACT</name>
<evidence type="ECO:0000256" key="1">
    <source>
        <dbReference type="SAM" id="MobiDB-lite"/>
    </source>
</evidence>
<dbReference type="Proteomes" id="UP000019678">
    <property type="component" value="Unassembled WGS sequence"/>
</dbReference>
<evidence type="ECO:0000313" key="2">
    <source>
        <dbReference type="EMBL" id="EYF07570.1"/>
    </source>
</evidence>
<keyword evidence="3" id="KW-1185">Reference proteome</keyword>
<evidence type="ECO:0000313" key="3">
    <source>
        <dbReference type="Proteomes" id="UP000019678"/>
    </source>
</evidence>
<gene>
    <name evidence="2" type="ORF">CAP_8693</name>
</gene>
<feature type="compositionally biased region" description="Low complexity" evidence="1">
    <location>
        <begin position="38"/>
        <end position="52"/>
    </location>
</feature>
<feature type="region of interest" description="Disordered" evidence="1">
    <location>
        <begin position="11"/>
        <end position="61"/>
    </location>
</feature>
<feature type="compositionally biased region" description="Pro residues" evidence="1">
    <location>
        <begin position="15"/>
        <end position="24"/>
    </location>
</feature>
<dbReference type="STRING" id="1192034.CAP_8693"/>
<proteinExistence type="predicted"/>
<organism evidence="2 3">
    <name type="scientific">Chondromyces apiculatus DSM 436</name>
    <dbReference type="NCBI Taxonomy" id="1192034"/>
    <lineage>
        <taxon>Bacteria</taxon>
        <taxon>Pseudomonadati</taxon>
        <taxon>Myxococcota</taxon>
        <taxon>Polyangia</taxon>
        <taxon>Polyangiales</taxon>
        <taxon>Polyangiaceae</taxon>
        <taxon>Chondromyces</taxon>
    </lineage>
</organism>